<dbReference type="CDD" id="cd06091">
    <property type="entry name" value="KOW_NusG"/>
    <property type="match status" value="1"/>
</dbReference>
<evidence type="ECO:0000256" key="2">
    <source>
        <dbReference type="ARBA" id="ARBA00023015"/>
    </source>
</evidence>
<evidence type="ECO:0000313" key="6">
    <source>
        <dbReference type="Proteomes" id="UP000236173"/>
    </source>
</evidence>
<dbReference type="GO" id="GO:0031564">
    <property type="term" value="P:transcription antitermination"/>
    <property type="evidence" value="ECO:0007669"/>
    <property type="project" value="UniProtKB-KW"/>
</dbReference>
<keyword evidence="1" id="KW-0889">Transcription antitermination</keyword>
<dbReference type="InterPro" id="IPR043425">
    <property type="entry name" value="NusG-like"/>
</dbReference>
<reference evidence="6" key="1">
    <citation type="submission" date="2017-09" db="EMBL/GenBank/DDBJ databases">
        <title>Metaegenomics of thermophilic ammonia-oxidizing enrichment culture.</title>
        <authorList>
            <person name="Kato S."/>
            <person name="Suzuki K."/>
        </authorList>
    </citation>
    <scope>NUCLEOTIDE SEQUENCE [LARGE SCALE GENOMIC DNA]</scope>
</reference>
<keyword evidence="3" id="KW-0804">Transcription</keyword>
<organism evidence="5 6">
    <name type="scientific">Candidatus Fervidibacter japonicus</name>
    <dbReference type="NCBI Taxonomy" id="2035412"/>
    <lineage>
        <taxon>Bacteria</taxon>
        <taxon>Candidatus Fervidibacterota</taxon>
        <taxon>Candidatus Fervidibacter</taxon>
    </lineage>
</organism>
<dbReference type="InterPro" id="IPR008991">
    <property type="entry name" value="Translation_prot_SH3-like_sf"/>
</dbReference>
<protein>
    <submittedName>
        <fullName evidence="5">Transcription termination/antitermination protein NusG</fullName>
    </submittedName>
</protein>
<dbReference type="Gene3D" id="3.30.70.940">
    <property type="entry name" value="NusG, N-terminal domain"/>
    <property type="match status" value="1"/>
</dbReference>
<dbReference type="InterPro" id="IPR036735">
    <property type="entry name" value="NGN_dom_sf"/>
</dbReference>
<feature type="domain" description="NusG-like N-terminal" evidence="4">
    <location>
        <begin position="8"/>
        <end position="104"/>
    </location>
</feature>
<gene>
    <name evidence="5" type="primary">nusG_2</name>
    <name evidence="5" type="ORF">HRbin17_01986</name>
</gene>
<evidence type="ECO:0000256" key="3">
    <source>
        <dbReference type="ARBA" id="ARBA00023163"/>
    </source>
</evidence>
<name>A0A2H5XE56_9BACT</name>
<dbReference type="SUPFAM" id="SSF82679">
    <property type="entry name" value="N-utilization substance G protein NusG, N-terminal domain"/>
    <property type="match status" value="1"/>
</dbReference>
<evidence type="ECO:0000313" key="5">
    <source>
        <dbReference type="EMBL" id="GBC99462.1"/>
    </source>
</evidence>
<dbReference type="SUPFAM" id="SSF50104">
    <property type="entry name" value="Translation proteins SH3-like domain"/>
    <property type="match status" value="1"/>
</dbReference>
<dbReference type="EMBL" id="BEHT01000028">
    <property type="protein sequence ID" value="GBC99462.1"/>
    <property type="molecule type" value="Genomic_DNA"/>
</dbReference>
<dbReference type="NCBIfam" id="NF033644">
    <property type="entry name" value="antiterm_UpxY"/>
    <property type="match status" value="1"/>
</dbReference>
<evidence type="ECO:0000259" key="4">
    <source>
        <dbReference type="SMART" id="SM00738"/>
    </source>
</evidence>
<dbReference type="InterPro" id="IPR006645">
    <property type="entry name" value="NGN-like_dom"/>
</dbReference>
<dbReference type="SMART" id="SM00738">
    <property type="entry name" value="NGN"/>
    <property type="match status" value="1"/>
</dbReference>
<proteinExistence type="predicted"/>
<dbReference type="PANTHER" id="PTHR30265">
    <property type="entry name" value="RHO-INTERACTING TRANSCRIPTION TERMINATION FACTOR NUSG"/>
    <property type="match status" value="1"/>
</dbReference>
<accession>A0A2H5XE56</accession>
<keyword evidence="2" id="KW-0805">Transcription regulation</keyword>
<dbReference type="PANTHER" id="PTHR30265:SF4">
    <property type="entry name" value="KOW MOTIF FAMILY PROTEIN, EXPRESSED"/>
    <property type="match status" value="1"/>
</dbReference>
<dbReference type="GO" id="GO:0006354">
    <property type="term" value="P:DNA-templated transcription elongation"/>
    <property type="evidence" value="ECO:0007669"/>
    <property type="project" value="InterPro"/>
</dbReference>
<comment type="caution">
    <text evidence="5">The sequence shown here is derived from an EMBL/GenBank/DDBJ whole genome shotgun (WGS) entry which is preliminary data.</text>
</comment>
<sequence>MELISLNGHAWYAVYTQVNFEKRVAASLQAQGFEVFLPLMKGWDRRRGVLLWKPAFPRYLFVHCRLTPAEWRAVQKTRGVVEFVGMERPCPIPDEEIRSVWLTLNGTQGEVEGHPLLKVGDRVEVVAGPLKGVVGYLLEIGKQHRLVVGVELLGRAVSATVDAKMVRPCPF</sequence>
<evidence type="ECO:0000256" key="1">
    <source>
        <dbReference type="ARBA" id="ARBA00022814"/>
    </source>
</evidence>
<dbReference type="AlphaFoldDB" id="A0A2H5XE56"/>
<dbReference type="Proteomes" id="UP000236173">
    <property type="component" value="Unassembled WGS sequence"/>
</dbReference>
<dbReference type="Pfam" id="PF02357">
    <property type="entry name" value="NusG"/>
    <property type="match status" value="1"/>
</dbReference>